<comment type="subcellular location">
    <subcellularLocation>
        <location evidence="1">Cell membrane</location>
    </subcellularLocation>
</comment>
<dbReference type="AlphaFoldDB" id="A0A3A9WFR5"/>
<dbReference type="GO" id="GO:0051607">
    <property type="term" value="P:defense response to virus"/>
    <property type="evidence" value="ECO:0007669"/>
    <property type="project" value="UniProtKB-KW"/>
</dbReference>
<evidence type="ECO:0000259" key="9">
    <source>
        <dbReference type="Pfam" id="PF18967"/>
    </source>
</evidence>
<organism evidence="10 13">
    <name type="scientific">Streptomyces radicis</name>
    <dbReference type="NCBI Taxonomy" id="1750517"/>
    <lineage>
        <taxon>Bacteria</taxon>
        <taxon>Bacillati</taxon>
        <taxon>Actinomycetota</taxon>
        <taxon>Actinomycetes</taxon>
        <taxon>Kitasatosporales</taxon>
        <taxon>Streptomycetaceae</taxon>
        <taxon>Streptomyces</taxon>
    </lineage>
</organism>
<keyword evidence="5 8" id="KW-1133">Transmembrane helix</keyword>
<dbReference type="Proteomes" id="UP000275024">
    <property type="component" value="Unassembled WGS sequence"/>
</dbReference>
<evidence type="ECO:0000256" key="3">
    <source>
        <dbReference type="ARBA" id="ARBA00022692"/>
    </source>
</evidence>
<dbReference type="OrthoDB" id="4232093at2"/>
<reference evidence="12 13" key="1">
    <citation type="submission" date="2018-09" db="EMBL/GenBank/DDBJ databases">
        <title>Streptomyces sp. nov. DS1-2, an endophytic actinomycete isolated from roots of Dendrobium scabrilingue.</title>
        <authorList>
            <person name="Kuncharoen N."/>
            <person name="Kudo T."/>
            <person name="Ohkuma M."/>
            <person name="Yuki M."/>
            <person name="Tanasupawat S."/>
        </authorList>
    </citation>
    <scope>NUCLEOTIDE SEQUENCE [LARGE SCALE GENOMIC DNA]</scope>
    <source>
        <strain evidence="10 13">AZ1-7</strain>
        <strain evidence="11 12">DS1-2</strain>
    </source>
</reference>
<dbReference type="GO" id="GO:0005886">
    <property type="term" value="C:plasma membrane"/>
    <property type="evidence" value="ECO:0007669"/>
    <property type="project" value="UniProtKB-SubCell"/>
</dbReference>
<evidence type="ECO:0000256" key="4">
    <source>
        <dbReference type="ARBA" id="ARBA00022741"/>
    </source>
</evidence>
<feature type="domain" description="Pycsar effector protein" evidence="9">
    <location>
        <begin position="20"/>
        <end position="166"/>
    </location>
</feature>
<protein>
    <recommendedName>
        <fullName evidence="9">Pycsar effector protein domain-containing protein</fullName>
    </recommendedName>
</protein>
<dbReference type="EMBL" id="RBDX01000003">
    <property type="protein sequence ID" value="RKN11452.1"/>
    <property type="molecule type" value="Genomic_DNA"/>
</dbReference>
<evidence type="ECO:0000256" key="2">
    <source>
        <dbReference type="ARBA" id="ARBA00022475"/>
    </source>
</evidence>
<comment type="caution">
    <text evidence="10">The sequence shown here is derived from an EMBL/GenBank/DDBJ whole genome shotgun (WGS) entry which is preliminary data.</text>
</comment>
<evidence type="ECO:0000256" key="1">
    <source>
        <dbReference type="ARBA" id="ARBA00004236"/>
    </source>
</evidence>
<sequence length="171" mass="18315">MHGCDGDDTSAHDRELARLLVSETREEVLKADQKASLMLSALGLMLVALIGAVTSDGISPERYAFPPQALFWTGCAAWIPSLVTLGVALLPRTGLPRAGRAHYFEDVAAMPSLTGLGTIVRRTDPLERDVSQLAALSRLVSVKYRCIRRGMVWSGVFLVLTPLGVLLGSAG</sequence>
<keyword evidence="12" id="KW-1185">Reference proteome</keyword>
<evidence type="ECO:0000256" key="5">
    <source>
        <dbReference type="ARBA" id="ARBA00022989"/>
    </source>
</evidence>
<keyword evidence="4" id="KW-0547">Nucleotide-binding</keyword>
<evidence type="ECO:0000256" key="8">
    <source>
        <dbReference type="SAM" id="Phobius"/>
    </source>
</evidence>
<feature type="transmembrane region" description="Helical" evidence="8">
    <location>
        <begin position="35"/>
        <end position="54"/>
    </location>
</feature>
<accession>A0A3A9WFR5</accession>
<evidence type="ECO:0000256" key="6">
    <source>
        <dbReference type="ARBA" id="ARBA00023118"/>
    </source>
</evidence>
<evidence type="ECO:0000313" key="12">
    <source>
        <dbReference type="Proteomes" id="UP000268652"/>
    </source>
</evidence>
<keyword evidence="3 8" id="KW-0812">Transmembrane</keyword>
<keyword evidence="6" id="KW-0051">Antiviral defense</keyword>
<keyword evidence="7 8" id="KW-0472">Membrane</keyword>
<name>A0A3A9WFR5_9ACTN</name>
<evidence type="ECO:0000313" key="11">
    <source>
        <dbReference type="EMBL" id="RKN26528.1"/>
    </source>
</evidence>
<dbReference type="GO" id="GO:0000166">
    <property type="term" value="F:nucleotide binding"/>
    <property type="evidence" value="ECO:0007669"/>
    <property type="project" value="UniProtKB-KW"/>
</dbReference>
<dbReference type="Pfam" id="PF18967">
    <property type="entry name" value="PycTM"/>
    <property type="match status" value="1"/>
</dbReference>
<evidence type="ECO:0000256" key="7">
    <source>
        <dbReference type="ARBA" id="ARBA00023136"/>
    </source>
</evidence>
<dbReference type="Proteomes" id="UP000268652">
    <property type="component" value="Unassembled WGS sequence"/>
</dbReference>
<evidence type="ECO:0000313" key="10">
    <source>
        <dbReference type="EMBL" id="RKN11452.1"/>
    </source>
</evidence>
<proteinExistence type="predicted"/>
<gene>
    <name evidence="11" type="ORF">D7318_03875</name>
    <name evidence="10" type="ORF">D7319_05785</name>
</gene>
<keyword evidence="2" id="KW-1003">Cell membrane</keyword>
<dbReference type="EMBL" id="RBDY01000002">
    <property type="protein sequence ID" value="RKN26528.1"/>
    <property type="molecule type" value="Genomic_DNA"/>
</dbReference>
<dbReference type="RefSeq" id="WP_120695409.1">
    <property type="nucleotide sequence ID" value="NZ_RBDX01000003.1"/>
</dbReference>
<feature type="transmembrane region" description="Helical" evidence="8">
    <location>
        <begin position="151"/>
        <end position="170"/>
    </location>
</feature>
<evidence type="ECO:0000313" key="13">
    <source>
        <dbReference type="Proteomes" id="UP000275024"/>
    </source>
</evidence>
<feature type="transmembrane region" description="Helical" evidence="8">
    <location>
        <begin position="69"/>
        <end position="90"/>
    </location>
</feature>
<dbReference type="InterPro" id="IPR043760">
    <property type="entry name" value="PycTM_dom"/>
</dbReference>